<sequence>MLAPPLTTLPHFHYTSAVSDPILSAISQLQTRFDTLTDRLERLEINKHQPRSRSRLLSRFRPSWGCYHQAFCPKARRCQPPCSFKPCSNSPLSITATTVCGPPHTTRLFRITDRSVGLRFPVDTGAEVSVLHIRICLVTPPLIRYKPLTVPTSLSTTNYSKKNSSPPHSRGMTGALQKTLEFLAAVCLYVFLFYSIFAVYYTSPLVRGTPLVPLNVSHLATHLIFMVTDGMRADKLFGSQLKYTPFIRNILLNKGAWGLSHTRVPTESRPGHIAMLGGFYEDVASITKGWQANAVEFDSILNRSQRAWAWGTHEVVQAFGLNTVNLVMAKSSPSELSDLVKHSISDIDRWTVDQFLAELHNKETGFFATLPISTDQSSTLRKGHVAFLHLDAADLVGHAFKPDSNQYVELLGHLDRSVEQVVREVENASKGLNVTVAFILTADHGMTDWGSHGAGSIHETVTPLLVWGEGLSGPKLLPDTEIGQPVSTDKYGLPPHIEGRVRRDIQQADLCPLMASLIGVPIPVNSVGRVPLALLNVSDSVKVKLVRANCLQLLSQLRLKREEKLRSHFELFFKEFPLLNEQDTQRRLQKAKKLQSSRSYPQSIMEYEQLTELILAALNYYHTYDRQFLGVCIGMTFALWSLAILSTLRGSILPETPECSRPLHIFRLVATGIVCFCGLLVLSLASLCPPSHTLCQLVPLILAVYLLWSPSLRRLLSTKRDSEFVRVTSRPSQDGTIHCSSFATGLLRSVSSLCVLELLIWGFHYRPLLSAACLVVAMWPLLDPSFGQGLTHVRCLWSFACLLLAVFPLLPVIGSFFQPFLAGLSGLVISAISVLCSRWLSSSSACILPKYQPIHPSATNFRFGYIYGVLTALSSCAVLLVRSSIELPSVISLSIQLFSWSMLALPLVLFLRVPPRLGFRIFGSFSACVIPFILLSTGYEVIFLCVFLLVGLLWIRLEASSMKTNELLSINTRPHAAEHNEQPDDTKDALNFRNFRQSLFFIFLLVLSFFGTGNIASVNSFDPRSTYCFITLLKPAVMAVFLMLKILIPMLCLGVIYAAVQLASVHSLSNQSTGFREKGTQITQTALCVIMSNFIAVHFFVWLRDEGSWLDIGTSISHYVIAMGIGLVSFLFSSLGRKILCLNLSETCVDDRNGVRKYM</sequence>
<evidence type="ECO:0000256" key="8">
    <source>
        <dbReference type="ARBA" id="ARBA00022824"/>
    </source>
</evidence>
<comment type="similarity">
    <text evidence="3 12">Belongs to the PIGG/PIGN/PIGO family. PIGN subfamily.</text>
</comment>
<keyword evidence="6 12" id="KW-0808">Transferase</keyword>
<evidence type="ECO:0000256" key="10">
    <source>
        <dbReference type="ARBA" id="ARBA00023136"/>
    </source>
</evidence>
<dbReference type="PANTHER" id="PTHR12250">
    <property type="entry name" value="PHOSPHATIDYLINOSITOL GLYCAN, CLASS N"/>
    <property type="match status" value="1"/>
</dbReference>
<dbReference type="CDD" id="cd16020">
    <property type="entry name" value="GPI_EPT_1"/>
    <property type="match status" value="1"/>
</dbReference>
<comment type="caution">
    <text evidence="14">The sequence shown here is derived from an EMBL/GenBank/DDBJ whole genome shotgun (WGS) entry which is preliminary data.</text>
</comment>
<dbReference type="GO" id="GO:0006506">
    <property type="term" value="P:GPI anchor biosynthetic process"/>
    <property type="evidence" value="ECO:0007669"/>
    <property type="project" value="UniProtKB-KW"/>
</dbReference>
<keyword evidence="8 12" id="KW-0256">Endoplasmic reticulum</keyword>
<dbReference type="Pfam" id="PF04987">
    <property type="entry name" value="PigN"/>
    <property type="match status" value="1"/>
</dbReference>
<keyword evidence="10 12" id="KW-0472">Membrane</keyword>
<comment type="subcellular location">
    <subcellularLocation>
        <location evidence="1 12">Endoplasmic reticulum membrane</location>
        <topology evidence="1 12">Multi-pass membrane protein</topology>
    </subcellularLocation>
</comment>
<name>A0A8T1MTN0_CLOSI</name>
<evidence type="ECO:0000256" key="2">
    <source>
        <dbReference type="ARBA" id="ARBA00004687"/>
    </source>
</evidence>
<accession>A0A8T1MTN0</accession>
<dbReference type="InterPro" id="IPR037671">
    <property type="entry name" value="PIGN_N"/>
</dbReference>
<dbReference type="Pfam" id="PF01663">
    <property type="entry name" value="Phosphodiest"/>
    <property type="match status" value="1"/>
</dbReference>
<dbReference type="PANTHER" id="PTHR12250:SF0">
    <property type="entry name" value="GPI ETHANOLAMINE PHOSPHATE TRANSFERASE 1"/>
    <property type="match status" value="1"/>
</dbReference>
<proteinExistence type="inferred from homology"/>
<dbReference type="InterPro" id="IPR002591">
    <property type="entry name" value="Phosphodiest/P_Trfase"/>
</dbReference>
<dbReference type="InterPro" id="IPR007070">
    <property type="entry name" value="GPI_EtnP_transferase_1"/>
</dbReference>
<protein>
    <recommendedName>
        <fullName evidence="4 12">GPI ethanolamine phosphate transferase 1</fullName>
        <ecNumber evidence="12">2.-.-.-</ecNumber>
    </recommendedName>
</protein>
<feature type="transmembrane region" description="Helical" evidence="12">
    <location>
        <begin position="1036"/>
        <end position="1060"/>
    </location>
</feature>
<dbReference type="AlphaFoldDB" id="A0A8T1MTN0"/>
<keyword evidence="15" id="KW-1185">Reference proteome</keyword>
<dbReference type="SUPFAM" id="SSF53649">
    <property type="entry name" value="Alkaline phosphatase-like"/>
    <property type="match status" value="1"/>
</dbReference>
<comment type="function">
    <text evidence="12">Ethanolamine phosphate transferase involved in glycosylphosphatidylinositol-anchor biosynthesis. Transfers ethanolamine phosphate to the first alpha-1,4-linked mannose of the glycosylphosphatidylinositol precursor of GPI-anchor.</text>
</comment>
<evidence type="ECO:0000256" key="12">
    <source>
        <dbReference type="RuleBase" id="RU367138"/>
    </source>
</evidence>
<feature type="transmembrane region" description="Helical" evidence="12">
    <location>
        <begin position="665"/>
        <end position="685"/>
    </location>
</feature>
<feature type="transmembrane region" description="Helical" evidence="12">
    <location>
        <begin position="861"/>
        <end position="881"/>
    </location>
</feature>
<dbReference type="EMBL" id="NIRI02000042">
    <property type="protein sequence ID" value="KAG5452369.1"/>
    <property type="molecule type" value="Genomic_DNA"/>
</dbReference>
<dbReference type="Gene3D" id="3.40.720.10">
    <property type="entry name" value="Alkaline Phosphatase, subunit A"/>
    <property type="match status" value="1"/>
</dbReference>
<reference evidence="14 15" key="2">
    <citation type="journal article" date="2021" name="Genomics">
        <title>High-quality reference genome for Clonorchis sinensis.</title>
        <authorList>
            <person name="Young N.D."/>
            <person name="Stroehlein A.J."/>
            <person name="Kinkar L."/>
            <person name="Wang T."/>
            <person name="Sohn W.M."/>
            <person name="Chang B.C.H."/>
            <person name="Kaur P."/>
            <person name="Weisz D."/>
            <person name="Dudchenko O."/>
            <person name="Aiden E.L."/>
            <person name="Korhonen P.K."/>
            <person name="Gasser R.B."/>
        </authorList>
    </citation>
    <scope>NUCLEOTIDE SEQUENCE [LARGE SCALE GENOMIC DNA]</scope>
    <source>
        <strain evidence="14">Cs-k2</strain>
    </source>
</reference>
<feature type="transmembrane region" description="Helical" evidence="12">
    <location>
        <begin position="1081"/>
        <end position="1104"/>
    </location>
</feature>
<evidence type="ECO:0000313" key="14">
    <source>
        <dbReference type="EMBL" id="KAG5452369.1"/>
    </source>
</evidence>
<evidence type="ECO:0000256" key="1">
    <source>
        <dbReference type="ARBA" id="ARBA00004477"/>
    </source>
</evidence>
<evidence type="ECO:0000256" key="7">
    <source>
        <dbReference type="ARBA" id="ARBA00022692"/>
    </source>
</evidence>
<feature type="transmembrane region" description="Helical" evidence="12">
    <location>
        <begin position="765"/>
        <end position="782"/>
    </location>
</feature>
<keyword evidence="5 12" id="KW-0337">GPI-anchor biosynthesis</keyword>
<dbReference type="Proteomes" id="UP000286415">
    <property type="component" value="Unassembled WGS sequence"/>
</dbReference>
<dbReference type="GO" id="GO:0005789">
    <property type="term" value="C:endoplasmic reticulum membrane"/>
    <property type="evidence" value="ECO:0007669"/>
    <property type="project" value="UniProtKB-SubCell"/>
</dbReference>
<evidence type="ECO:0000256" key="4">
    <source>
        <dbReference type="ARBA" id="ARBA00020831"/>
    </source>
</evidence>
<feature type="transmembrane region" description="Helical" evidence="12">
    <location>
        <begin position="628"/>
        <end position="645"/>
    </location>
</feature>
<comment type="pathway">
    <text evidence="2 12">Glycolipid biosynthesis; glycosylphosphatidylinositol-anchor biosynthesis.</text>
</comment>
<gene>
    <name evidence="14" type="ORF">CSKR_105203</name>
</gene>
<keyword evidence="7 12" id="KW-0812">Transmembrane</keyword>
<dbReference type="EC" id="2.-.-.-" evidence="12"/>
<feature type="domain" description="GPI ethanolamine phosphate transferase 1 C-terminal" evidence="13">
    <location>
        <begin position="617"/>
        <end position="1108"/>
    </location>
</feature>
<evidence type="ECO:0000256" key="6">
    <source>
        <dbReference type="ARBA" id="ARBA00022679"/>
    </source>
</evidence>
<dbReference type="OrthoDB" id="2748310at2759"/>
<evidence type="ECO:0000256" key="3">
    <source>
        <dbReference type="ARBA" id="ARBA00008400"/>
    </source>
</evidence>
<evidence type="ECO:0000256" key="5">
    <source>
        <dbReference type="ARBA" id="ARBA00022502"/>
    </source>
</evidence>
<keyword evidence="9 12" id="KW-1133">Transmembrane helix</keyword>
<keyword evidence="11" id="KW-0325">Glycoprotein</keyword>
<evidence type="ECO:0000256" key="11">
    <source>
        <dbReference type="ARBA" id="ARBA00023180"/>
    </source>
</evidence>
<dbReference type="InterPro" id="IPR017852">
    <property type="entry name" value="GPI_EtnP_transferase_1_C"/>
</dbReference>
<dbReference type="InterPro" id="IPR017850">
    <property type="entry name" value="Alkaline_phosphatase_core_sf"/>
</dbReference>
<dbReference type="GO" id="GO:0051377">
    <property type="term" value="F:mannose-ethanolamine phosphotransferase activity"/>
    <property type="evidence" value="ECO:0007669"/>
    <property type="project" value="UniProtKB-UniRule"/>
</dbReference>
<feature type="transmembrane region" description="Helical" evidence="12">
    <location>
        <begin position="941"/>
        <end position="957"/>
    </location>
</feature>
<evidence type="ECO:0000313" key="15">
    <source>
        <dbReference type="Proteomes" id="UP000286415"/>
    </source>
</evidence>
<feature type="transmembrane region" description="Helical" evidence="12">
    <location>
        <begin position="794"/>
        <end position="814"/>
    </location>
</feature>
<feature type="transmembrane region" description="Helical" evidence="12">
    <location>
        <begin position="887"/>
        <end position="910"/>
    </location>
</feature>
<feature type="transmembrane region" description="Helical" evidence="12">
    <location>
        <begin position="180"/>
        <end position="201"/>
    </location>
</feature>
<organism evidence="14 15">
    <name type="scientific">Clonorchis sinensis</name>
    <name type="common">Chinese liver fluke</name>
    <dbReference type="NCBI Taxonomy" id="79923"/>
    <lineage>
        <taxon>Eukaryota</taxon>
        <taxon>Metazoa</taxon>
        <taxon>Spiralia</taxon>
        <taxon>Lophotrochozoa</taxon>
        <taxon>Platyhelminthes</taxon>
        <taxon>Trematoda</taxon>
        <taxon>Digenea</taxon>
        <taxon>Opisthorchiida</taxon>
        <taxon>Opisthorchiata</taxon>
        <taxon>Opisthorchiidae</taxon>
        <taxon>Clonorchis</taxon>
    </lineage>
</organism>
<evidence type="ECO:0000256" key="9">
    <source>
        <dbReference type="ARBA" id="ARBA00022989"/>
    </source>
</evidence>
<feature type="transmembrane region" description="Helical" evidence="12">
    <location>
        <begin position="999"/>
        <end position="1016"/>
    </location>
</feature>
<reference evidence="14 15" key="1">
    <citation type="journal article" date="2018" name="Biotechnol. Adv.">
        <title>Improved genomic resources and new bioinformatic workflow for the carcinogenic parasite Clonorchis sinensis: Biotechnological implications.</title>
        <authorList>
            <person name="Wang D."/>
            <person name="Korhonen P.K."/>
            <person name="Gasser R.B."/>
            <person name="Young N.D."/>
        </authorList>
    </citation>
    <scope>NUCLEOTIDE SEQUENCE [LARGE SCALE GENOMIC DNA]</scope>
    <source>
        <strain evidence="14">Cs-k2</strain>
    </source>
</reference>
<evidence type="ECO:0000259" key="13">
    <source>
        <dbReference type="Pfam" id="PF04987"/>
    </source>
</evidence>
<feature type="transmembrane region" description="Helical" evidence="12">
    <location>
        <begin position="820"/>
        <end position="840"/>
    </location>
</feature>
<feature type="transmembrane region" description="Helical" evidence="12">
    <location>
        <begin position="1116"/>
        <end position="1135"/>
    </location>
</feature>